<dbReference type="InterPro" id="IPR036866">
    <property type="entry name" value="RibonucZ/Hydroxyglut_hydro"/>
</dbReference>
<organism evidence="3 4">
    <name type="scientific">Natrinema versiforme JCM 10478</name>
    <dbReference type="NCBI Taxonomy" id="1227496"/>
    <lineage>
        <taxon>Archaea</taxon>
        <taxon>Methanobacteriati</taxon>
        <taxon>Methanobacteriota</taxon>
        <taxon>Stenosarchaea group</taxon>
        <taxon>Halobacteria</taxon>
        <taxon>Halobacteriales</taxon>
        <taxon>Natrialbaceae</taxon>
        <taxon>Natrinema</taxon>
    </lineage>
</organism>
<comment type="caution">
    <text evidence="3">The sequence shown here is derived from an EMBL/GenBank/DDBJ whole genome shotgun (WGS) entry which is preliminary data.</text>
</comment>
<dbReference type="InterPro" id="IPR050662">
    <property type="entry name" value="Sec-metab_biosynth-thioest"/>
</dbReference>
<reference evidence="3 4" key="1">
    <citation type="journal article" date="2014" name="PLoS Genet.">
        <title>Phylogenetically driven sequencing of extremely halophilic archaea reveals strategies for static and dynamic osmo-response.</title>
        <authorList>
            <person name="Becker E.A."/>
            <person name="Seitzer P.M."/>
            <person name="Tritt A."/>
            <person name="Larsen D."/>
            <person name="Krusor M."/>
            <person name="Yao A.I."/>
            <person name="Wu D."/>
            <person name="Madern D."/>
            <person name="Eisen J.A."/>
            <person name="Darling A.E."/>
            <person name="Facciotti M.T."/>
        </authorList>
    </citation>
    <scope>NUCLEOTIDE SEQUENCE [LARGE SCALE GENOMIC DNA]</scope>
    <source>
        <strain evidence="3 4">JCM 10478</strain>
    </source>
</reference>
<evidence type="ECO:0000313" key="3">
    <source>
        <dbReference type="EMBL" id="ELY71553.1"/>
    </source>
</evidence>
<dbReference type="Gene3D" id="3.60.15.10">
    <property type="entry name" value="Ribonuclease Z/Hydroxyacylglutathione hydrolase-like"/>
    <property type="match status" value="1"/>
</dbReference>
<proteinExistence type="predicted"/>
<evidence type="ECO:0000256" key="1">
    <source>
        <dbReference type="SAM" id="MobiDB-lite"/>
    </source>
</evidence>
<dbReference type="PANTHER" id="PTHR23131:SF0">
    <property type="entry name" value="ENDORIBONUCLEASE LACTB2"/>
    <property type="match status" value="1"/>
</dbReference>
<dbReference type="SUPFAM" id="SSF56281">
    <property type="entry name" value="Metallo-hydrolase/oxidoreductase"/>
    <property type="match status" value="1"/>
</dbReference>
<dbReference type="PATRIC" id="fig|1227496.3.peg.47"/>
<dbReference type="Pfam" id="PF00753">
    <property type="entry name" value="Lactamase_B"/>
    <property type="match status" value="1"/>
</dbReference>
<dbReference type="STRING" id="1227496.C489_00230"/>
<dbReference type="AlphaFoldDB" id="L9YF43"/>
<dbReference type="SMART" id="SM00849">
    <property type="entry name" value="Lactamase_B"/>
    <property type="match status" value="1"/>
</dbReference>
<feature type="region of interest" description="Disordered" evidence="1">
    <location>
        <begin position="1"/>
        <end position="48"/>
    </location>
</feature>
<dbReference type="OrthoDB" id="6433at2157"/>
<feature type="domain" description="Metallo-beta-lactamase" evidence="2">
    <location>
        <begin position="31"/>
        <end position="195"/>
    </location>
</feature>
<dbReference type="Proteomes" id="UP000011632">
    <property type="component" value="Unassembled WGS sequence"/>
</dbReference>
<dbReference type="PANTHER" id="PTHR23131">
    <property type="entry name" value="ENDORIBONUCLEASE LACTB2"/>
    <property type="match status" value="1"/>
</dbReference>
<sequence>MDLVSRSLPVATRAPGGETNAYLLRPSTATTPDGGRQRSDSDPEPAVLVDPAARTDGLDRLVRDHAVEHILVTHTHPDHVGAVAAYAAETDATVWARYGRTDRFRDATGCEPDRTFTPGTTIPLGDERVRVLDAPGHAPDHVALEAGRGGPICCGDCAVREGSVVVGAPEGDMRAYVTTLRRLWAINPPTLSPGHGPEIDAPRATLERLLSHRAEREARVLEAVTDGSETLEEILEAAYEKDLSGVRDLAQATVAAHLEKLAVEGRVEWDGERATAKAAAGADD</sequence>
<dbReference type="InterPro" id="IPR036388">
    <property type="entry name" value="WH-like_DNA-bd_sf"/>
</dbReference>
<dbReference type="RefSeq" id="WP_006429062.1">
    <property type="nucleotide sequence ID" value="NZ_AOID01000001.1"/>
</dbReference>
<dbReference type="EMBL" id="AOID01000001">
    <property type="protein sequence ID" value="ELY71553.1"/>
    <property type="molecule type" value="Genomic_DNA"/>
</dbReference>
<protein>
    <submittedName>
        <fullName evidence="3">Beta-lactamase domain protein</fullName>
    </submittedName>
</protein>
<dbReference type="Gene3D" id="1.10.10.10">
    <property type="entry name" value="Winged helix-like DNA-binding domain superfamily/Winged helix DNA-binding domain"/>
    <property type="match status" value="1"/>
</dbReference>
<dbReference type="InterPro" id="IPR001279">
    <property type="entry name" value="Metallo-B-lactamas"/>
</dbReference>
<name>L9YF43_9EURY</name>
<evidence type="ECO:0000313" key="4">
    <source>
        <dbReference type="Proteomes" id="UP000011632"/>
    </source>
</evidence>
<evidence type="ECO:0000259" key="2">
    <source>
        <dbReference type="SMART" id="SM00849"/>
    </source>
</evidence>
<keyword evidence="4" id="KW-1185">Reference proteome</keyword>
<gene>
    <name evidence="3" type="ORF">C489_00230</name>
</gene>
<accession>L9YF43</accession>